<evidence type="ECO:0000313" key="2">
    <source>
        <dbReference type="EMBL" id="KAK8061619.1"/>
    </source>
</evidence>
<gene>
    <name evidence="2" type="ORF">PG994_007985</name>
</gene>
<proteinExistence type="predicted"/>
<keyword evidence="3" id="KW-1185">Reference proteome</keyword>
<organism evidence="2 3">
    <name type="scientific">Apiospora phragmitis</name>
    <dbReference type="NCBI Taxonomy" id="2905665"/>
    <lineage>
        <taxon>Eukaryota</taxon>
        <taxon>Fungi</taxon>
        <taxon>Dikarya</taxon>
        <taxon>Ascomycota</taxon>
        <taxon>Pezizomycotina</taxon>
        <taxon>Sordariomycetes</taxon>
        <taxon>Xylariomycetidae</taxon>
        <taxon>Amphisphaeriales</taxon>
        <taxon>Apiosporaceae</taxon>
        <taxon>Apiospora</taxon>
    </lineage>
</organism>
<protein>
    <submittedName>
        <fullName evidence="2">Uncharacterized protein</fullName>
    </submittedName>
</protein>
<accession>A0ABR1URR8</accession>
<feature type="region of interest" description="Disordered" evidence="1">
    <location>
        <begin position="50"/>
        <end position="75"/>
    </location>
</feature>
<feature type="compositionally biased region" description="Polar residues" evidence="1">
    <location>
        <begin position="53"/>
        <end position="75"/>
    </location>
</feature>
<name>A0ABR1URR8_9PEZI</name>
<dbReference type="GeneID" id="92092457"/>
<dbReference type="EMBL" id="JAQQWL010000008">
    <property type="protein sequence ID" value="KAK8061619.1"/>
    <property type="molecule type" value="Genomic_DNA"/>
</dbReference>
<sequence>MSIVEPVHIKRPAADILYSHSPHPLPESLFGPNPGFGLCAGGVKQTFRGPEDVNNQSTGKLATNPATKSKYGQSQTRVRNRFAQLPHPLGEGEAQYSYALREYALACLYNPNELVEGGFDPLVITRPEWEGGHTAEIQDTPCVRGGMTYRTRLQNLGESILRHSCSAWA</sequence>
<evidence type="ECO:0000313" key="3">
    <source>
        <dbReference type="Proteomes" id="UP001480595"/>
    </source>
</evidence>
<comment type="caution">
    <text evidence="2">The sequence shown here is derived from an EMBL/GenBank/DDBJ whole genome shotgun (WGS) entry which is preliminary data.</text>
</comment>
<evidence type="ECO:0000256" key="1">
    <source>
        <dbReference type="SAM" id="MobiDB-lite"/>
    </source>
</evidence>
<reference evidence="2 3" key="1">
    <citation type="submission" date="2023-01" db="EMBL/GenBank/DDBJ databases">
        <title>Analysis of 21 Apiospora genomes using comparative genomics revels a genus with tremendous synthesis potential of carbohydrate active enzymes and secondary metabolites.</title>
        <authorList>
            <person name="Sorensen T."/>
        </authorList>
    </citation>
    <scope>NUCLEOTIDE SEQUENCE [LARGE SCALE GENOMIC DNA]</scope>
    <source>
        <strain evidence="2 3">CBS 135458</strain>
    </source>
</reference>
<dbReference type="RefSeq" id="XP_066714881.1">
    <property type="nucleotide sequence ID" value="XM_066859394.1"/>
</dbReference>
<dbReference type="Proteomes" id="UP001480595">
    <property type="component" value="Unassembled WGS sequence"/>
</dbReference>